<keyword evidence="2" id="KW-1185">Reference proteome</keyword>
<dbReference type="InterPro" id="IPR029063">
    <property type="entry name" value="SAM-dependent_MTases_sf"/>
</dbReference>
<dbReference type="EMBL" id="FUZU01000003">
    <property type="protein sequence ID" value="SKC82485.1"/>
    <property type="molecule type" value="Genomic_DNA"/>
</dbReference>
<dbReference type="Proteomes" id="UP000190961">
    <property type="component" value="Unassembled WGS sequence"/>
</dbReference>
<keyword evidence="1" id="KW-0808">Transferase</keyword>
<name>A0A1T5M2Y2_9BACT</name>
<dbReference type="GO" id="GO:0008168">
    <property type="term" value="F:methyltransferase activity"/>
    <property type="evidence" value="ECO:0007669"/>
    <property type="project" value="UniProtKB-KW"/>
</dbReference>
<proteinExistence type="predicted"/>
<dbReference type="AlphaFoldDB" id="A0A1T5M2Y2"/>
<dbReference type="Gene3D" id="3.40.50.150">
    <property type="entry name" value="Vaccinia Virus protein VP39"/>
    <property type="match status" value="1"/>
</dbReference>
<keyword evidence="1" id="KW-0489">Methyltransferase</keyword>
<dbReference type="SUPFAM" id="SSF53335">
    <property type="entry name" value="S-adenosyl-L-methionine-dependent methyltransferases"/>
    <property type="match status" value="1"/>
</dbReference>
<organism evidence="1 2">
    <name type="scientific">Ohtaekwangia koreensis</name>
    <dbReference type="NCBI Taxonomy" id="688867"/>
    <lineage>
        <taxon>Bacteria</taxon>
        <taxon>Pseudomonadati</taxon>
        <taxon>Bacteroidota</taxon>
        <taxon>Cytophagia</taxon>
        <taxon>Cytophagales</taxon>
        <taxon>Fulvivirgaceae</taxon>
        <taxon>Ohtaekwangia</taxon>
    </lineage>
</organism>
<reference evidence="1 2" key="1">
    <citation type="submission" date="2017-02" db="EMBL/GenBank/DDBJ databases">
        <authorList>
            <person name="Peterson S.W."/>
        </authorList>
    </citation>
    <scope>NUCLEOTIDE SEQUENCE [LARGE SCALE GENOMIC DNA]</scope>
    <source>
        <strain evidence="1 2">DSM 25262</strain>
    </source>
</reference>
<dbReference type="PANTHER" id="PTHR43861">
    <property type="entry name" value="TRANS-ACONITATE 2-METHYLTRANSFERASE-RELATED"/>
    <property type="match status" value="1"/>
</dbReference>
<dbReference type="STRING" id="688867.SAMN05660236_4196"/>
<dbReference type="CDD" id="cd02440">
    <property type="entry name" value="AdoMet_MTases"/>
    <property type="match status" value="1"/>
</dbReference>
<evidence type="ECO:0000313" key="1">
    <source>
        <dbReference type="EMBL" id="SKC82485.1"/>
    </source>
</evidence>
<evidence type="ECO:0000313" key="2">
    <source>
        <dbReference type="Proteomes" id="UP000190961"/>
    </source>
</evidence>
<dbReference type="Pfam" id="PF13489">
    <property type="entry name" value="Methyltransf_23"/>
    <property type="match status" value="1"/>
</dbReference>
<dbReference type="GO" id="GO:0032259">
    <property type="term" value="P:methylation"/>
    <property type="evidence" value="ECO:0007669"/>
    <property type="project" value="UniProtKB-KW"/>
</dbReference>
<accession>A0A1T5M2Y2</accession>
<protein>
    <submittedName>
        <fullName evidence="1">Methyltransferase domain-containing protein</fullName>
    </submittedName>
</protein>
<sequence>MSNKGIDIPDLYSRTILINILTVVTMNYHYGRTQHICSERMKRSPFISKMIYNIFGYTNVGNYARSRVFINLLDTLPINSFRNIIDLGAGLGEFTFMMAEALPETKFTAVEILPERVEKLKEVVNHINLKNVDIFSNTIDQLEEDDADFIFAVDVFEHISEDQMPFHDCYEKLKPGGYLLVKIPNLTQNTILPDSLFEDHQHWLDDAHIGQVYDLAGLENRFREEGFDIVYSSATDGILSRIGWEVGFLSKKGGSAVQLMCLPFCKAFVLLDPLLYFPKKTGNAIQVIGRKRA</sequence>
<gene>
    <name evidence="1" type="ORF">SAMN05660236_4196</name>
</gene>